<evidence type="ECO:0000313" key="2">
    <source>
        <dbReference type="EMBL" id="CAB4840915.1"/>
    </source>
</evidence>
<dbReference type="SUPFAM" id="SSF143120">
    <property type="entry name" value="YefM-like"/>
    <property type="match status" value="1"/>
</dbReference>
<evidence type="ECO:0000256" key="1">
    <source>
        <dbReference type="ARBA" id="ARBA00009981"/>
    </source>
</evidence>
<dbReference type="AlphaFoldDB" id="A0A6J7B760"/>
<dbReference type="EMBL" id="CAFAZZ010000020">
    <property type="protein sequence ID" value="CAB4840915.1"/>
    <property type="molecule type" value="Genomic_DNA"/>
</dbReference>
<proteinExistence type="inferred from homology"/>
<comment type="similarity">
    <text evidence="1">Belongs to the phD/YefM antitoxin family.</text>
</comment>
<reference evidence="2" key="1">
    <citation type="submission" date="2020-05" db="EMBL/GenBank/DDBJ databases">
        <authorList>
            <person name="Chiriac C."/>
            <person name="Salcher M."/>
            <person name="Ghai R."/>
            <person name="Kavagutti S V."/>
        </authorList>
    </citation>
    <scope>NUCLEOTIDE SEQUENCE</scope>
</reference>
<dbReference type="InterPro" id="IPR036165">
    <property type="entry name" value="YefM-like_sf"/>
</dbReference>
<accession>A0A6J7B760</accession>
<protein>
    <submittedName>
        <fullName evidence="2">Unannotated protein</fullName>
    </submittedName>
</protein>
<dbReference type="NCBIfam" id="TIGR01552">
    <property type="entry name" value="phd_fam"/>
    <property type="match status" value="1"/>
</dbReference>
<dbReference type="InterPro" id="IPR051405">
    <property type="entry name" value="phD/YefM_antitoxin"/>
</dbReference>
<name>A0A6J7B760_9ZZZZ</name>
<dbReference type="PANTHER" id="PTHR33713:SF10">
    <property type="entry name" value="ANTITOXIN YAFN"/>
    <property type="match status" value="1"/>
</dbReference>
<gene>
    <name evidence="2" type="ORF">UFOPK3243_00340</name>
</gene>
<organism evidence="2">
    <name type="scientific">freshwater metagenome</name>
    <dbReference type="NCBI Taxonomy" id="449393"/>
    <lineage>
        <taxon>unclassified sequences</taxon>
        <taxon>metagenomes</taxon>
        <taxon>ecological metagenomes</taxon>
    </lineage>
</organism>
<dbReference type="Gene3D" id="3.40.1620.10">
    <property type="entry name" value="YefM-like domain"/>
    <property type="match status" value="1"/>
</dbReference>
<sequence>MYSLVMSELSVTDARAELPAAIKKSHKSPVHILKHGEPVAVLISPTLYREMLEAMEELEDIEAFDQAMLSKEKTIAWDDVKRELGLL</sequence>
<dbReference type="InterPro" id="IPR006442">
    <property type="entry name" value="Antitoxin_Phd/YefM"/>
</dbReference>
<dbReference type="Pfam" id="PF02604">
    <property type="entry name" value="PhdYeFM_antitox"/>
    <property type="match status" value="1"/>
</dbReference>
<dbReference type="PANTHER" id="PTHR33713">
    <property type="entry name" value="ANTITOXIN YAFN-RELATED"/>
    <property type="match status" value="1"/>
</dbReference>